<evidence type="ECO:0000313" key="1">
    <source>
        <dbReference type="EMBL" id="MVQ50636.1"/>
    </source>
</evidence>
<comment type="caution">
    <text evidence="1">The sequence shown here is derived from an EMBL/GenBank/DDBJ whole genome shotgun (WGS) entry which is preliminary data.</text>
</comment>
<dbReference type="EMBL" id="WSEK01000004">
    <property type="protein sequence ID" value="MVQ50636.1"/>
    <property type="molecule type" value="Genomic_DNA"/>
</dbReference>
<dbReference type="RefSeq" id="WP_157343770.1">
    <property type="nucleotide sequence ID" value="NZ_WSEK01000004.1"/>
</dbReference>
<name>A0A6L6XVX7_9ACTN</name>
<evidence type="ECO:0000313" key="2">
    <source>
        <dbReference type="Proteomes" id="UP000473525"/>
    </source>
</evidence>
<reference evidence="1 2" key="1">
    <citation type="submission" date="2019-12" db="EMBL/GenBank/DDBJ databases">
        <authorList>
            <person name="Huq M.A."/>
        </authorList>
    </citation>
    <scope>NUCLEOTIDE SEQUENCE [LARGE SCALE GENOMIC DNA]</scope>
    <source>
        <strain evidence="1 2">MAH-18</strain>
    </source>
</reference>
<accession>A0A6L6XVX7</accession>
<sequence>MSVDLSDPDRHHLHWETALDRLELDVLHTERLLDDPEGAAPQSWDEPDLLGPIPADLVERALDLRHRQLRAHEQLTAALGTIARQHEFARRVDRATRREGTSAYVDVSA</sequence>
<protein>
    <submittedName>
        <fullName evidence="1">Uncharacterized protein</fullName>
    </submittedName>
</protein>
<dbReference type="Proteomes" id="UP000473525">
    <property type="component" value="Unassembled WGS sequence"/>
</dbReference>
<proteinExistence type="predicted"/>
<keyword evidence="2" id="KW-1185">Reference proteome</keyword>
<dbReference type="AlphaFoldDB" id="A0A6L6XVX7"/>
<organism evidence="1 2">
    <name type="scientific">Nocardioides agri</name>
    <dbReference type="NCBI Taxonomy" id="2682843"/>
    <lineage>
        <taxon>Bacteria</taxon>
        <taxon>Bacillati</taxon>
        <taxon>Actinomycetota</taxon>
        <taxon>Actinomycetes</taxon>
        <taxon>Propionibacteriales</taxon>
        <taxon>Nocardioidaceae</taxon>
        <taxon>Nocardioides</taxon>
    </lineage>
</organism>
<gene>
    <name evidence="1" type="ORF">GON03_15735</name>
</gene>